<dbReference type="Proteomes" id="UP000199513">
    <property type="component" value="Unassembled WGS sequence"/>
</dbReference>
<keyword evidence="4" id="KW-0378">Hydrolase</keyword>
<comment type="similarity">
    <text evidence="5">Belongs to the YicC/YloC family.</text>
</comment>
<evidence type="ECO:0000313" key="9">
    <source>
        <dbReference type="Proteomes" id="UP000199513"/>
    </source>
</evidence>
<keyword evidence="3" id="KW-0255">Endonuclease</keyword>
<reference evidence="8 9" key="1">
    <citation type="submission" date="2016-10" db="EMBL/GenBank/DDBJ databases">
        <authorList>
            <person name="de Groot N.N."/>
        </authorList>
    </citation>
    <scope>NUCLEOTIDE SEQUENCE [LARGE SCALE GENOMIC DNA]</scope>
    <source>
        <strain>GEY</strain>
        <strain evidence="9">DSM 9560</strain>
    </source>
</reference>
<dbReference type="PANTHER" id="PTHR30636:SF3">
    <property type="entry name" value="UPF0701 PROTEIN YICC"/>
    <property type="match status" value="1"/>
</dbReference>
<evidence type="ECO:0000259" key="7">
    <source>
        <dbReference type="Pfam" id="PF08340"/>
    </source>
</evidence>
<evidence type="ECO:0000256" key="3">
    <source>
        <dbReference type="ARBA" id="ARBA00022759"/>
    </source>
</evidence>
<dbReference type="Pfam" id="PF03755">
    <property type="entry name" value="YicC-like_N"/>
    <property type="match status" value="1"/>
</dbReference>
<dbReference type="PANTHER" id="PTHR30636">
    <property type="entry name" value="UPF0701 PROTEIN YICC"/>
    <property type="match status" value="1"/>
</dbReference>
<accession>A0A1I2AVV9</accession>
<evidence type="ECO:0000313" key="8">
    <source>
        <dbReference type="EMBL" id="SFE47867.1"/>
    </source>
</evidence>
<dbReference type="NCBIfam" id="TIGR00255">
    <property type="entry name" value="YicC/YloC family endoribonuclease"/>
    <property type="match status" value="1"/>
</dbReference>
<dbReference type="InterPro" id="IPR013551">
    <property type="entry name" value="YicC-like_C"/>
</dbReference>
<dbReference type="InterPro" id="IPR005229">
    <property type="entry name" value="YicC/YloC-like"/>
</dbReference>
<feature type="domain" description="Endoribonuclease YicC-like C-terminal" evidence="7">
    <location>
        <begin position="169"/>
        <end position="287"/>
    </location>
</feature>
<feature type="domain" description="Endoribonuclease YicC-like N-terminal" evidence="6">
    <location>
        <begin position="1"/>
        <end position="151"/>
    </location>
</feature>
<dbReference type="STRING" id="1003.SAMN04488541_100222"/>
<evidence type="ECO:0000256" key="2">
    <source>
        <dbReference type="ARBA" id="ARBA00022722"/>
    </source>
</evidence>
<organism evidence="8 9">
    <name type="scientific">Thermoflexibacter ruber</name>
    <dbReference type="NCBI Taxonomy" id="1003"/>
    <lineage>
        <taxon>Bacteria</taxon>
        <taxon>Pseudomonadati</taxon>
        <taxon>Bacteroidota</taxon>
        <taxon>Cytophagia</taxon>
        <taxon>Cytophagales</taxon>
        <taxon>Thermoflexibacteraceae</taxon>
        <taxon>Thermoflexibacter</taxon>
    </lineage>
</organism>
<gene>
    <name evidence="8" type="ORF">SAMN04488541_100222</name>
</gene>
<dbReference type="GO" id="GO:0016787">
    <property type="term" value="F:hydrolase activity"/>
    <property type="evidence" value="ECO:0007669"/>
    <property type="project" value="UniProtKB-KW"/>
</dbReference>
<dbReference type="RefSeq" id="WP_245763955.1">
    <property type="nucleotide sequence ID" value="NZ_FONY01000002.1"/>
</dbReference>
<evidence type="ECO:0000256" key="4">
    <source>
        <dbReference type="ARBA" id="ARBA00022801"/>
    </source>
</evidence>
<dbReference type="Pfam" id="PF08340">
    <property type="entry name" value="YicC-like_C"/>
    <property type="match status" value="1"/>
</dbReference>
<dbReference type="GO" id="GO:0004521">
    <property type="term" value="F:RNA endonuclease activity"/>
    <property type="evidence" value="ECO:0007669"/>
    <property type="project" value="InterPro"/>
</dbReference>
<evidence type="ECO:0000259" key="6">
    <source>
        <dbReference type="Pfam" id="PF03755"/>
    </source>
</evidence>
<evidence type="ECO:0000256" key="5">
    <source>
        <dbReference type="ARBA" id="ARBA00035648"/>
    </source>
</evidence>
<protein>
    <submittedName>
        <fullName evidence="8">TIGR00255 family protein</fullName>
    </submittedName>
</protein>
<dbReference type="EMBL" id="FONY01000002">
    <property type="protein sequence ID" value="SFE47867.1"/>
    <property type="molecule type" value="Genomic_DNA"/>
</dbReference>
<proteinExistence type="inferred from homology"/>
<name>A0A1I2AVV9_9BACT</name>
<evidence type="ECO:0000256" key="1">
    <source>
        <dbReference type="ARBA" id="ARBA00001968"/>
    </source>
</evidence>
<keyword evidence="9" id="KW-1185">Reference proteome</keyword>
<dbReference type="AlphaFoldDB" id="A0A1I2AVV9"/>
<comment type="cofactor">
    <cofactor evidence="1">
        <name>a divalent metal cation</name>
        <dbReference type="ChEBI" id="CHEBI:60240"/>
    </cofactor>
</comment>
<keyword evidence="2" id="KW-0540">Nuclease</keyword>
<sequence length="288" mass="33164">MTGFGSVNIDNESMNLLIEIKSLNSKGLDISSKVSHALSEKEVELRNHLGKVLERGKINLLVIYTNKKNTAERAVVNKDLVGQYYKDLKATAQAVGADEQDLFRLAMMMPDAYTVSPVAAVSEEEWQIIYEAFLVALKKCDNFRCIEGEVMLQMMKDCTNKITKLLTEIEKFDPQRLITIREKLHQQVKDFISSEHFDANRFEQELIYYVERLDINEEKVRLKSHLNYFLETLNEPISNGKKLNFITQEMGREINTIGSKANDAQIQHLVVQMKDELEKMKEQLNNVV</sequence>
<dbReference type="InterPro" id="IPR013527">
    <property type="entry name" value="YicC-like_N"/>
</dbReference>